<reference evidence="1 3" key="1">
    <citation type="submission" date="2019-03" db="EMBL/GenBank/DDBJ databases">
        <title>Improved annotation for the trematode Fasciola hepatica.</title>
        <authorList>
            <person name="Choi Y.-J."/>
            <person name="Martin J."/>
            <person name="Mitreva M."/>
        </authorList>
    </citation>
    <scope>NUCLEOTIDE SEQUENCE [LARGE SCALE GENOMIC DNA]</scope>
</reference>
<keyword evidence="3" id="KW-1185">Reference proteome</keyword>
<dbReference type="EMBL" id="JXXN02006098">
    <property type="protein sequence ID" value="THD19568.1"/>
    <property type="molecule type" value="Genomic_DNA"/>
</dbReference>
<gene>
    <name evidence="1" type="ORF">D915_009597</name>
    <name evidence="2" type="ORF">D915_009598</name>
</gene>
<protein>
    <submittedName>
        <fullName evidence="1">Uncharacterized protein</fullName>
    </submittedName>
</protein>
<proteinExistence type="predicted"/>
<evidence type="ECO:0000313" key="1">
    <source>
        <dbReference type="EMBL" id="THD19567.1"/>
    </source>
</evidence>
<sequence length="140" mass="15796">MDDVFDLAASDESSELAVASRDWQGRMREVSLFALRDGLHDGQERHLQTHFDSGVRDGFTLVSKLAFTKGKLLALMAVDPSVKDEARCLKISLESKEDELITTFLKSGREAQQFHISVLQEAENLIKATNEFIKTHHHNK</sequence>
<organism evidence="1 3">
    <name type="scientific">Fasciola hepatica</name>
    <name type="common">Liver fluke</name>
    <dbReference type="NCBI Taxonomy" id="6192"/>
    <lineage>
        <taxon>Eukaryota</taxon>
        <taxon>Metazoa</taxon>
        <taxon>Spiralia</taxon>
        <taxon>Lophotrochozoa</taxon>
        <taxon>Platyhelminthes</taxon>
        <taxon>Trematoda</taxon>
        <taxon>Digenea</taxon>
        <taxon>Plagiorchiida</taxon>
        <taxon>Echinostomata</taxon>
        <taxon>Echinostomatoidea</taxon>
        <taxon>Fasciolidae</taxon>
        <taxon>Fasciola</taxon>
    </lineage>
</organism>
<comment type="caution">
    <text evidence="1">The sequence shown here is derived from an EMBL/GenBank/DDBJ whole genome shotgun (WGS) entry which is preliminary data.</text>
</comment>
<evidence type="ECO:0000313" key="2">
    <source>
        <dbReference type="EMBL" id="THD19568.1"/>
    </source>
</evidence>
<dbReference type="EMBL" id="JXXN02006098">
    <property type="protein sequence ID" value="THD19567.1"/>
    <property type="molecule type" value="Genomic_DNA"/>
</dbReference>
<dbReference type="Proteomes" id="UP000230066">
    <property type="component" value="Unassembled WGS sequence"/>
</dbReference>
<dbReference type="AlphaFoldDB" id="A0A4E0RE53"/>
<evidence type="ECO:0000313" key="3">
    <source>
        <dbReference type="Proteomes" id="UP000230066"/>
    </source>
</evidence>
<name>A0A4E0RE53_FASHE</name>
<accession>A0A4E0RE53</accession>